<protein>
    <recommendedName>
        <fullName evidence="1">RNA helicase</fullName>
        <ecNumber evidence="1">3.6.4.13</ecNumber>
    </recommendedName>
</protein>
<dbReference type="GO" id="GO:0016787">
    <property type="term" value="F:hydrolase activity"/>
    <property type="evidence" value="ECO:0007669"/>
    <property type="project" value="UniProtKB-KW"/>
</dbReference>
<accession>A0A6P3XLM3</accession>
<keyword evidence="5 10" id="KW-0347">Helicase</keyword>
<keyword evidence="4" id="KW-0378">Hydrolase</keyword>
<dbReference type="GeneID" id="106746812"/>
<dbReference type="PANTHER" id="PTHR22655">
    <property type="entry name" value="ATP-DEPENDENT RNA HELICASE TDRD12-RELATED"/>
    <property type="match status" value="1"/>
</dbReference>
<sequence length="165" mass="19910">MNCPPRLISKCYTPKVLWSQSDLIVTIRILLIDVSDYYLRVESDHLLFSTITNGKKYYLILYLFGPVIAEKTVHKNIEREIKIYLTKEFKWFKWLRLIRSKEKDIFITYDVNCISETNHFQKNYCTYGNVENIKRRYNIQYIRPPLVDEEDSDTDDENLDFLRYA</sequence>
<dbReference type="Proteomes" id="UP000515204">
    <property type="component" value="Unplaced"/>
</dbReference>
<keyword evidence="6" id="KW-0067">ATP-binding</keyword>
<evidence type="ECO:0000256" key="3">
    <source>
        <dbReference type="ARBA" id="ARBA00022741"/>
    </source>
</evidence>
<evidence type="ECO:0000256" key="6">
    <source>
        <dbReference type="ARBA" id="ARBA00022840"/>
    </source>
</evidence>
<evidence type="ECO:0000313" key="9">
    <source>
        <dbReference type="Proteomes" id="UP000515204"/>
    </source>
</evidence>
<gene>
    <name evidence="10" type="primary">LOC106746812</name>
</gene>
<evidence type="ECO:0000313" key="10">
    <source>
        <dbReference type="RefSeq" id="XP_014479335.1"/>
    </source>
</evidence>
<dbReference type="Pfam" id="PF04969">
    <property type="entry name" value="CS"/>
    <property type="match status" value="1"/>
</dbReference>
<dbReference type="SUPFAM" id="SSF49764">
    <property type="entry name" value="HSP20-like chaperones"/>
    <property type="match status" value="1"/>
</dbReference>
<dbReference type="Gene3D" id="2.60.40.790">
    <property type="match status" value="1"/>
</dbReference>
<dbReference type="PANTHER" id="PTHR22655:SF2">
    <property type="entry name" value="ATP-DEPENDENT RNA HELICASE TDRD12-RELATED"/>
    <property type="match status" value="1"/>
</dbReference>
<dbReference type="GO" id="GO:0042078">
    <property type="term" value="P:germ-line stem cell division"/>
    <property type="evidence" value="ECO:0007669"/>
    <property type="project" value="TreeGrafter"/>
</dbReference>
<dbReference type="InterPro" id="IPR007052">
    <property type="entry name" value="CS_dom"/>
</dbReference>
<dbReference type="PROSITE" id="PS51203">
    <property type="entry name" value="CS"/>
    <property type="match status" value="1"/>
</dbReference>
<keyword evidence="9" id="KW-1185">Reference proteome</keyword>
<name>A0A6P3XLM3_DINQU</name>
<evidence type="ECO:0000256" key="7">
    <source>
        <dbReference type="ARBA" id="ARBA00047984"/>
    </source>
</evidence>
<dbReference type="OrthoDB" id="249932at2759"/>
<evidence type="ECO:0000256" key="5">
    <source>
        <dbReference type="ARBA" id="ARBA00022806"/>
    </source>
</evidence>
<evidence type="ECO:0000256" key="2">
    <source>
        <dbReference type="ARBA" id="ARBA00022737"/>
    </source>
</evidence>
<dbReference type="GO" id="GO:0003724">
    <property type="term" value="F:RNA helicase activity"/>
    <property type="evidence" value="ECO:0007669"/>
    <property type="project" value="UniProtKB-EC"/>
</dbReference>
<dbReference type="KEGG" id="dqu:106746812"/>
<comment type="catalytic activity">
    <reaction evidence="7">
        <text>ATP + H2O = ADP + phosphate + H(+)</text>
        <dbReference type="Rhea" id="RHEA:13065"/>
        <dbReference type="ChEBI" id="CHEBI:15377"/>
        <dbReference type="ChEBI" id="CHEBI:15378"/>
        <dbReference type="ChEBI" id="CHEBI:30616"/>
        <dbReference type="ChEBI" id="CHEBI:43474"/>
        <dbReference type="ChEBI" id="CHEBI:456216"/>
        <dbReference type="EC" id="3.6.4.13"/>
    </reaction>
</comment>
<dbReference type="RefSeq" id="XP_014479335.1">
    <property type="nucleotide sequence ID" value="XM_014623849.1"/>
</dbReference>
<proteinExistence type="predicted"/>
<dbReference type="InterPro" id="IPR008978">
    <property type="entry name" value="HSP20-like_chaperone"/>
</dbReference>
<keyword evidence="3" id="KW-0547">Nucleotide-binding</keyword>
<reference evidence="10" key="1">
    <citation type="submission" date="2025-08" db="UniProtKB">
        <authorList>
            <consortium name="RefSeq"/>
        </authorList>
    </citation>
    <scope>IDENTIFICATION</scope>
</reference>
<dbReference type="EC" id="3.6.4.13" evidence="1"/>
<evidence type="ECO:0000256" key="1">
    <source>
        <dbReference type="ARBA" id="ARBA00012552"/>
    </source>
</evidence>
<organism evidence="9 10">
    <name type="scientific">Dinoponera quadriceps</name>
    <name type="common">South American ant</name>
    <dbReference type="NCBI Taxonomy" id="609295"/>
    <lineage>
        <taxon>Eukaryota</taxon>
        <taxon>Metazoa</taxon>
        <taxon>Ecdysozoa</taxon>
        <taxon>Arthropoda</taxon>
        <taxon>Hexapoda</taxon>
        <taxon>Insecta</taxon>
        <taxon>Pterygota</taxon>
        <taxon>Neoptera</taxon>
        <taxon>Endopterygota</taxon>
        <taxon>Hymenoptera</taxon>
        <taxon>Apocrita</taxon>
        <taxon>Aculeata</taxon>
        <taxon>Formicoidea</taxon>
        <taxon>Formicidae</taxon>
        <taxon>Ponerinae</taxon>
        <taxon>Ponerini</taxon>
        <taxon>Dinoponera</taxon>
    </lineage>
</organism>
<evidence type="ECO:0000259" key="8">
    <source>
        <dbReference type="PROSITE" id="PS51203"/>
    </source>
</evidence>
<dbReference type="AlphaFoldDB" id="A0A6P3XLM3"/>
<feature type="domain" description="CS" evidence="8">
    <location>
        <begin position="11"/>
        <end position="98"/>
    </location>
</feature>
<evidence type="ECO:0000256" key="4">
    <source>
        <dbReference type="ARBA" id="ARBA00022801"/>
    </source>
</evidence>
<keyword evidence="2" id="KW-0677">Repeat</keyword>
<dbReference type="GO" id="GO:0005524">
    <property type="term" value="F:ATP binding"/>
    <property type="evidence" value="ECO:0007669"/>
    <property type="project" value="UniProtKB-KW"/>
</dbReference>